<name>X1DP42_9ZZZZ</name>
<reference evidence="1" key="1">
    <citation type="journal article" date="2014" name="Front. Microbiol.">
        <title>High frequency of phylogenetically diverse reductive dehalogenase-homologous genes in deep subseafloor sedimentary metagenomes.</title>
        <authorList>
            <person name="Kawai M."/>
            <person name="Futagami T."/>
            <person name="Toyoda A."/>
            <person name="Takaki Y."/>
            <person name="Nishi S."/>
            <person name="Hori S."/>
            <person name="Arai W."/>
            <person name="Tsubouchi T."/>
            <person name="Morono Y."/>
            <person name="Uchiyama I."/>
            <person name="Ito T."/>
            <person name="Fujiyama A."/>
            <person name="Inagaki F."/>
            <person name="Takami H."/>
        </authorList>
    </citation>
    <scope>NUCLEOTIDE SEQUENCE</scope>
    <source>
        <strain evidence="1">Expedition CK06-06</strain>
    </source>
</reference>
<accession>X1DP42</accession>
<dbReference type="EMBL" id="BART01035006">
    <property type="protein sequence ID" value="GAH10000.1"/>
    <property type="molecule type" value="Genomic_DNA"/>
</dbReference>
<organism evidence="1">
    <name type="scientific">marine sediment metagenome</name>
    <dbReference type="NCBI Taxonomy" id="412755"/>
    <lineage>
        <taxon>unclassified sequences</taxon>
        <taxon>metagenomes</taxon>
        <taxon>ecological metagenomes</taxon>
    </lineage>
</organism>
<sequence length="48" mass="5726">MTWKEFKQKVEEMGMEEASQIDYIEVHSNKFGAAYNKVDDNWLIEDLD</sequence>
<gene>
    <name evidence="1" type="ORF">S01H4_59636</name>
</gene>
<protein>
    <submittedName>
        <fullName evidence="1">Uncharacterized protein</fullName>
    </submittedName>
</protein>
<evidence type="ECO:0000313" key="1">
    <source>
        <dbReference type="EMBL" id="GAH10000.1"/>
    </source>
</evidence>
<comment type="caution">
    <text evidence="1">The sequence shown here is derived from an EMBL/GenBank/DDBJ whole genome shotgun (WGS) entry which is preliminary data.</text>
</comment>
<dbReference type="AlphaFoldDB" id="X1DP42"/>
<proteinExistence type="predicted"/>